<gene>
    <name evidence="1" type="ORF">P8935_19360</name>
</gene>
<proteinExistence type="predicted"/>
<evidence type="ECO:0000313" key="1">
    <source>
        <dbReference type="EMBL" id="XBH16720.1"/>
    </source>
</evidence>
<accession>A0AAU7DGG8</accession>
<dbReference type="AlphaFoldDB" id="A0AAU7DGG8"/>
<organism evidence="1">
    <name type="scientific">Telmatobacter sp. DSM 110680</name>
    <dbReference type="NCBI Taxonomy" id="3036704"/>
    <lineage>
        <taxon>Bacteria</taxon>
        <taxon>Pseudomonadati</taxon>
        <taxon>Acidobacteriota</taxon>
        <taxon>Terriglobia</taxon>
        <taxon>Terriglobales</taxon>
        <taxon>Acidobacteriaceae</taxon>
        <taxon>Telmatobacter</taxon>
    </lineage>
</organism>
<dbReference type="EMBL" id="CP121196">
    <property type="protein sequence ID" value="XBH16720.1"/>
    <property type="molecule type" value="Genomic_DNA"/>
</dbReference>
<protein>
    <submittedName>
        <fullName evidence="1">Uncharacterized protein</fullName>
    </submittedName>
</protein>
<reference evidence="1" key="1">
    <citation type="submission" date="2023-03" db="EMBL/GenBank/DDBJ databases">
        <title>Edaphobacter sp.</title>
        <authorList>
            <person name="Huber K.J."/>
            <person name="Papendorf J."/>
            <person name="Pilke C."/>
            <person name="Bunk B."/>
            <person name="Sproeer C."/>
            <person name="Pester M."/>
        </authorList>
    </citation>
    <scope>NUCLEOTIDE SEQUENCE</scope>
    <source>
        <strain evidence="1">DSM 110680</strain>
    </source>
</reference>
<name>A0AAU7DGG8_9BACT</name>
<dbReference type="RefSeq" id="WP_348261949.1">
    <property type="nucleotide sequence ID" value="NZ_CP121196.1"/>
</dbReference>
<sequence length="110" mass="11506">MPAKHLNIPNDLSSVNMTKGTDTLEITVTATCTWCYSDPNGVFPPPPGFLAAGTYNVTTPHTTYGPYTPQNDGVVEFGVSIPPVPCSTTGITATGHTITVTGGNMPHSKK</sequence>